<dbReference type="KEGG" id="nmo:Nmlp_3824"/>
<evidence type="ECO:0000259" key="2">
    <source>
        <dbReference type="Pfam" id="PF19099"/>
    </source>
</evidence>
<evidence type="ECO:0000313" key="3">
    <source>
        <dbReference type="EMBL" id="CCQ37936.1"/>
    </source>
</evidence>
<proteinExistence type="predicted"/>
<dbReference type="Pfam" id="PF19099">
    <property type="entry name" value="DUF5786"/>
    <property type="match status" value="1"/>
</dbReference>
<sequence>MGFGSYDESEQGNHEIDTDADDVDGTDRPAGSTHDGEVNFEYEDASSDDLFEAYKEFNNQ</sequence>
<feature type="domain" description="DUF5786" evidence="2">
    <location>
        <begin position="3"/>
        <end position="57"/>
    </location>
</feature>
<feature type="region of interest" description="Disordered" evidence="1">
    <location>
        <begin position="1"/>
        <end position="47"/>
    </location>
</feature>
<dbReference type="STRING" id="268739.Nmlp_3824"/>
<keyword evidence="4" id="KW-1185">Reference proteome</keyword>
<name>M1XU10_NATM8</name>
<dbReference type="AlphaFoldDB" id="M1XU10"/>
<dbReference type="HOGENOM" id="CLU_209486_0_0_2"/>
<dbReference type="InterPro" id="IPR043902">
    <property type="entry name" value="DUF5786"/>
</dbReference>
<organism evidence="3 4">
    <name type="scientific">Natronomonas moolapensis (strain DSM 18674 / CECT 7526 / JCM 14361 / 8.8.11)</name>
    <dbReference type="NCBI Taxonomy" id="268739"/>
    <lineage>
        <taxon>Archaea</taxon>
        <taxon>Methanobacteriati</taxon>
        <taxon>Methanobacteriota</taxon>
        <taxon>Stenosarchaea group</taxon>
        <taxon>Halobacteria</taxon>
        <taxon>Halobacteriales</taxon>
        <taxon>Natronomonadaceae</taxon>
        <taxon>Natronomonas</taxon>
    </lineage>
</organism>
<accession>M1XU10</accession>
<evidence type="ECO:0000256" key="1">
    <source>
        <dbReference type="SAM" id="MobiDB-lite"/>
    </source>
</evidence>
<feature type="compositionally biased region" description="Acidic residues" evidence="1">
    <location>
        <begin position="38"/>
        <end position="47"/>
    </location>
</feature>
<protein>
    <recommendedName>
        <fullName evidence="2">DUF5786 domain-containing protein</fullName>
    </recommendedName>
</protein>
<gene>
    <name evidence="3" type="ordered locus">Nmlp_3824</name>
</gene>
<evidence type="ECO:0000313" key="4">
    <source>
        <dbReference type="Proteomes" id="UP000011867"/>
    </source>
</evidence>
<reference evidence="3 4" key="1">
    <citation type="journal article" date="2013" name="Genome Announc.">
        <title>Genome of the haloarchaeon Natronomonas moolapensis, a neutrophilic member of a previously haloalkaliphilic genus.</title>
        <authorList>
            <person name="Dyall-Smith M.L."/>
            <person name="Pfeiffer F."/>
            <person name="Oberwinkler T."/>
            <person name="Klee K."/>
            <person name="Rampp M."/>
            <person name="Palm P."/>
            <person name="Gross K."/>
            <person name="Schuster S.C."/>
            <person name="Oesterhelt D."/>
        </authorList>
    </citation>
    <scope>NUCLEOTIDE SEQUENCE [LARGE SCALE GENOMIC DNA]</scope>
    <source>
        <strain evidence="4">DSM 18674 / JCM 14361 / 8.8.11</strain>
    </source>
</reference>
<dbReference type="Proteomes" id="UP000011867">
    <property type="component" value="Chromosome"/>
</dbReference>
<dbReference type="EMBL" id="HF582854">
    <property type="protein sequence ID" value="CCQ37936.1"/>
    <property type="molecule type" value="Genomic_DNA"/>
</dbReference>
<dbReference type="RefSeq" id="WP_015410663.1">
    <property type="nucleotide sequence ID" value="NC_020388.1"/>
</dbReference>
<dbReference type="GeneID" id="14652096"/>
<dbReference type="OrthoDB" id="166327at2157"/>